<comment type="caution">
    <text evidence="1">The sequence shown here is derived from an EMBL/GenBank/DDBJ whole genome shotgun (WGS) entry which is preliminary data.</text>
</comment>
<sequence length="130" mass="13714">MTTQTAAPAAKTGTDLETLEKTVTLPRRPQAVQWRQSARGVPGGLGPTDTQLLAVLEYPAAEGQALQAALKPTRLTVKVDDGGWLPAATRDALKGATAYDAAPFFKGSLRQGTVFQLPDSSTFVLVLFSS</sequence>
<dbReference type="RefSeq" id="WP_120530314.1">
    <property type="nucleotide sequence ID" value="NZ_JABFJV010000269.1"/>
</dbReference>
<dbReference type="OrthoDB" id="5516377at2"/>
<reference evidence="1 2" key="1">
    <citation type="submission" date="2020-05" db="EMBL/GenBank/DDBJ databases">
        <authorList>
            <person name="Whitworth D."/>
        </authorList>
    </citation>
    <scope>NUCLEOTIDE SEQUENCE [LARGE SCALE GENOMIC DNA]</scope>
    <source>
        <strain evidence="1 2">AB043B</strain>
    </source>
</reference>
<gene>
    <name evidence="1" type="ORF">HMI49_32580</name>
</gene>
<organism evidence="1 2">
    <name type="scientific">Corallococcus exercitus</name>
    <dbReference type="NCBI Taxonomy" id="2316736"/>
    <lineage>
        <taxon>Bacteria</taxon>
        <taxon>Pseudomonadati</taxon>
        <taxon>Myxococcota</taxon>
        <taxon>Myxococcia</taxon>
        <taxon>Myxococcales</taxon>
        <taxon>Cystobacterineae</taxon>
        <taxon>Myxococcaceae</taxon>
        <taxon>Corallococcus</taxon>
    </lineage>
</organism>
<protein>
    <submittedName>
        <fullName evidence="1">Uncharacterized protein</fullName>
    </submittedName>
</protein>
<dbReference type="EMBL" id="JABFJV010000269">
    <property type="protein sequence ID" value="NOK37948.1"/>
    <property type="molecule type" value="Genomic_DNA"/>
</dbReference>
<proteinExistence type="predicted"/>
<dbReference type="AlphaFoldDB" id="A0A3A8H0X6"/>
<name>A0A3A8H0X6_9BACT</name>
<accession>A0A3A8H0X6</accession>
<dbReference type="Proteomes" id="UP000563426">
    <property type="component" value="Unassembled WGS sequence"/>
</dbReference>
<evidence type="ECO:0000313" key="1">
    <source>
        <dbReference type="EMBL" id="NOK37948.1"/>
    </source>
</evidence>
<evidence type="ECO:0000313" key="2">
    <source>
        <dbReference type="Proteomes" id="UP000563426"/>
    </source>
</evidence>
<keyword evidence="2" id="KW-1185">Reference proteome</keyword>